<proteinExistence type="predicted"/>
<sequence>MTQTLGNLGGGWASSAPFRTGSSCHQRRKGPPIYKPRHRYGPKAENEPPRKQPKQQHHWGHWFQPPQSPYWAMYSHWGCWGGPWCPPAMGYQKPPGPVQVTRMYGLHPVCLCCCPCWHGPWNPGWLRPPGKKKRWGRRGGGLRHHPRRPFKKSPSVDESKVLRPVNLYEWQVPDMRVPGLQAPRNTTQFIMNQIYEDMRQQEELEHQQEALRAQQAQEGENDAPPSGGEEDTELPDTLYGFGQNPLAFTPDPEEVNQSSAPQLVEEEEKNDECDEEECDEEECDGKEEESEEEDEEAETQDEEEVEEADYKGEEEKEEEEEEEEAEEIEEGLEEDKHREEENHLTLDMPLSFLLGDEEEKELYKLFVFKPETDNS</sequence>
<reference evidence="5" key="2">
    <citation type="submission" date="2025-04" db="UniProtKB">
        <authorList>
            <consortium name="RefSeq"/>
        </authorList>
    </citation>
    <scope>IDENTIFICATION</scope>
    <source>
        <tissue evidence="5">Muscle</tissue>
    </source>
</reference>
<feature type="compositionally biased region" description="Basic residues" evidence="1">
    <location>
        <begin position="132"/>
        <end position="151"/>
    </location>
</feature>
<feature type="region of interest" description="Disordered" evidence="1">
    <location>
        <begin position="201"/>
        <end position="346"/>
    </location>
</feature>
<dbReference type="Pfam" id="PF15482">
    <property type="entry name" value="CCER1"/>
    <property type="match status" value="1"/>
</dbReference>
<dbReference type="AlphaFoldDB" id="A0A6J2N6L8"/>
<evidence type="ECO:0000256" key="1">
    <source>
        <dbReference type="SAM" id="MobiDB-lite"/>
    </source>
</evidence>
<accession>A0A6J2N6L8</accession>
<evidence type="ECO:0000313" key="3">
    <source>
        <dbReference type="Proteomes" id="UP000504628"/>
    </source>
</evidence>
<feature type="region of interest" description="Disordered" evidence="1">
    <location>
        <begin position="132"/>
        <end position="156"/>
    </location>
</feature>
<evidence type="ECO:0000313" key="2">
    <source>
        <dbReference type="EMBL" id="KAF6117832.1"/>
    </source>
</evidence>
<dbReference type="RefSeq" id="XP_028387459.1">
    <property type="nucleotide sequence ID" value="XM_028531658.1"/>
</dbReference>
<feature type="compositionally biased region" description="Acidic residues" evidence="1">
    <location>
        <begin position="315"/>
        <end position="333"/>
    </location>
</feature>
<evidence type="ECO:0000313" key="5">
    <source>
        <dbReference type="RefSeq" id="XP_028387459.1"/>
    </source>
</evidence>
<feature type="compositionally biased region" description="Basic residues" evidence="1">
    <location>
        <begin position="25"/>
        <end position="41"/>
    </location>
</feature>
<protein>
    <submittedName>
        <fullName evidence="5">Coiled-coil domain-containing glutamate-rich protein 1</fullName>
    </submittedName>
    <submittedName>
        <fullName evidence="2">Coiled-coil glutamate rich protein 1</fullName>
    </submittedName>
</protein>
<dbReference type="InterPro" id="IPR052696">
    <property type="entry name" value="Coiled-coil_domain"/>
</dbReference>
<dbReference type="InterPro" id="IPR027889">
    <property type="entry name" value="CCER1"/>
</dbReference>
<dbReference type="Proteomes" id="UP000664940">
    <property type="component" value="Unassembled WGS sequence"/>
</dbReference>
<feature type="region of interest" description="Disordered" evidence="1">
    <location>
        <begin position="1"/>
        <end position="59"/>
    </location>
</feature>
<dbReference type="PANTHER" id="PTHR37337">
    <property type="entry name" value="COILED-COIL DOMAIN-CONTAINING GLUTAMATE-RICH PROTEIN 1"/>
    <property type="match status" value="1"/>
</dbReference>
<dbReference type="GeneID" id="114512689"/>
<reference evidence="2 4" key="1">
    <citation type="journal article" date="2020" name="Nature">
        <title>Six reference-quality genomes reveal evolution of bat adaptations.</title>
        <authorList>
            <person name="Jebb D."/>
            <person name="Huang Z."/>
            <person name="Pippel M."/>
            <person name="Hughes G.M."/>
            <person name="Lavrichenko K."/>
            <person name="Devanna P."/>
            <person name="Winkler S."/>
            <person name="Jermiin L.S."/>
            <person name="Skirmuntt E.C."/>
            <person name="Katzourakis A."/>
            <person name="Burkitt-Gray L."/>
            <person name="Ray D.A."/>
            <person name="Sullivan K.A.M."/>
            <person name="Roscito J.G."/>
            <person name="Kirilenko B.M."/>
            <person name="Davalos L.M."/>
            <person name="Corthals A.P."/>
            <person name="Power M.L."/>
            <person name="Jones G."/>
            <person name="Ransome R.D."/>
            <person name="Dechmann D.K.N."/>
            <person name="Locatelli A.G."/>
            <person name="Puechmaille S.J."/>
            <person name="Fedrigo O."/>
            <person name="Jarvis E.D."/>
            <person name="Hiller M."/>
            <person name="Vernes S.C."/>
            <person name="Myers E.W."/>
            <person name="Teeling E.C."/>
        </authorList>
    </citation>
    <scope>NUCLEOTIDE SEQUENCE [LARGE SCALE GENOMIC DNA]</scope>
    <source>
        <strain evidence="2">Bat1K_MPI-CBG_1</strain>
    </source>
</reference>
<feature type="compositionally biased region" description="Acidic residues" evidence="1">
    <location>
        <begin position="264"/>
        <end position="307"/>
    </location>
</feature>
<dbReference type="Proteomes" id="UP000504628">
    <property type="component" value="Chromosome 2"/>
</dbReference>
<keyword evidence="3" id="KW-1185">Reference proteome</keyword>
<dbReference type="CTD" id="196477"/>
<dbReference type="OrthoDB" id="9451863at2759"/>
<evidence type="ECO:0000313" key="4">
    <source>
        <dbReference type="Proteomes" id="UP000664940"/>
    </source>
</evidence>
<organism evidence="3 5">
    <name type="scientific">Phyllostomus discolor</name>
    <name type="common">pale spear-nosed bat</name>
    <dbReference type="NCBI Taxonomy" id="89673"/>
    <lineage>
        <taxon>Eukaryota</taxon>
        <taxon>Metazoa</taxon>
        <taxon>Chordata</taxon>
        <taxon>Craniata</taxon>
        <taxon>Vertebrata</taxon>
        <taxon>Euteleostomi</taxon>
        <taxon>Mammalia</taxon>
        <taxon>Eutheria</taxon>
        <taxon>Laurasiatheria</taxon>
        <taxon>Chiroptera</taxon>
        <taxon>Yangochiroptera</taxon>
        <taxon>Phyllostomidae</taxon>
        <taxon>Phyllostominae</taxon>
        <taxon>Phyllostomus</taxon>
    </lineage>
</organism>
<name>A0A6J2N6L8_9CHIR</name>
<dbReference type="KEGG" id="pdic:114512689"/>
<dbReference type="EMBL" id="JABVXQ010000003">
    <property type="protein sequence ID" value="KAF6117832.1"/>
    <property type="molecule type" value="Genomic_DNA"/>
</dbReference>
<dbReference type="PANTHER" id="PTHR37337:SF1">
    <property type="entry name" value="COILED-COIL DOMAIN-CONTAINING GLUTAMATE-RICH PROTEIN 1"/>
    <property type="match status" value="1"/>
</dbReference>
<feature type="compositionally biased region" description="Basic and acidic residues" evidence="1">
    <location>
        <begin position="334"/>
        <end position="344"/>
    </location>
</feature>
<gene>
    <name evidence="5" type="primary">CCER1</name>
    <name evidence="2" type="ORF">HJG60_002286</name>
</gene>